<sequence length="383" mass="41902">MMRIVVWTALVVALTNAELLRTPLYKIQTVRRKLQEVDTEVQQVKLRYGGPNPEPLSNYLDAQYYGVITIGSPPQTFKVVFDTGSSNLWVPSKKCHVTNIACLLHNKYNSKKSSTYQPNGTAFDIHYGSGSLSGFLSTDTVTLAGVDIVNQTFAEAISEPGLAFVAAKFDGILGMAYARISVDGVTPVFYNMIKQGLISHPIFSFYLNRDPSAEIGGEMILGGSDPDHYSGDFTYVSVDRRAYWQFKMDKIQIGEKLFCKNGCEAIADTGTSLIAGPVEEIEALNKKIGATPIVAGEAMVDCNSISNLPNIDFIFGGNNFTLSGEDYVLKIKQFGKTICLSGFMGIDIPPPNGPLWILGDVFIGRFYTEFDIGNNRVGFAVAK</sequence>
<feature type="chain" id="PRO_5044708717" evidence="11">
    <location>
        <begin position="18"/>
        <end position="383"/>
    </location>
</feature>
<dbReference type="GO" id="GO:0006508">
    <property type="term" value="P:proteolysis"/>
    <property type="evidence" value="ECO:0007669"/>
    <property type="project" value="UniProtKB-KW"/>
</dbReference>
<evidence type="ECO:0000256" key="11">
    <source>
        <dbReference type="SAM" id="SignalP"/>
    </source>
</evidence>
<keyword evidence="4 10" id="KW-0064">Aspartyl protease</keyword>
<dbReference type="InterPro" id="IPR001461">
    <property type="entry name" value="Aspartic_peptidase_A1"/>
</dbReference>
<dbReference type="PROSITE" id="PS00141">
    <property type="entry name" value="ASP_PROTEASE"/>
    <property type="match status" value="2"/>
</dbReference>
<gene>
    <name evidence="14 15" type="primary">LOC107274682</name>
</gene>
<evidence type="ECO:0000256" key="10">
    <source>
        <dbReference type="RuleBase" id="RU000454"/>
    </source>
</evidence>
<dbReference type="InterPro" id="IPR033121">
    <property type="entry name" value="PEPTIDASE_A1"/>
</dbReference>
<dbReference type="KEGG" id="ccin:107274682"/>
<keyword evidence="7" id="KW-0325">Glycoprotein</keyword>
<dbReference type="Proteomes" id="UP000694920">
    <property type="component" value="Unplaced"/>
</dbReference>
<evidence type="ECO:0000313" key="15">
    <source>
        <dbReference type="RefSeq" id="XP_015609550.1"/>
    </source>
</evidence>
<dbReference type="FunFam" id="2.40.70.10:FF:000044">
    <property type="entry name" value="Lysosomal aspartic protease"/>
    <property type="match status" value="1"/>
</dbReference>
<feature type="disulfide bond" evidence="9">
    <location>
        <begin position="95"/>
        <end position="102"/>
    </location>
</feature>
<keyword evidence="13" id="KW-1185">Reference proteome</keyword>
<evidence type="ECO:0000256" key="5">
    <source>
        <dbReference type="ARBA" id="ARBA00022801"/>
    </source>
</evidence>
<evidence type="ECO:0000256" key="4">
    <source>
        <dbReference type="ARBA" id="ARBA00022750"/>
    </source>
</evidence>
<dbReference type="Pfam" id="PF00026">
    <property type="entry name" value="Asp"/>
    <property type="match status" value="1"/>
</dbReference>
<protein>
    <submittedName>
        <fullName evidence="14 15">Lysosomal aspartic protease</fullName>
    </submittedName>
</protein>
<comment type="similarity">
    <text evidence="1 10">Belongs to the peptidase A1 family.</text>
</comment>
<keyword evidence="6 9" id="KW-1015">Disulfide bond</keyword>
<evidence type="ECO:0000313" key="14">
    <source>
        <dbReference type="RefSeq" id="XP_015609549.1"/>
    </source>
</evidence>
<proteinExistence type="inferred from homology"/>
<keyword evidence="3 11" id="KW-0732">Signal</keyword>
<dbReference type="Gene3D" id="2.40.70.10">
    <property type="entry name" value="Acid Proteases"/>
    <property type="match status" value="3"/>
</dbReference>
<reference evidence="14 15" key="1">
    <citation type="submission" date="2025-04" db="UniProtKB">
        <authorList>
            <consortium name="RefSeq"/>
        </authorList>
    </citation>
    <scope>IDENTIFICATION</scope>
</reference>
<dbReference type="RefSeq" id="XP_015609550.1">
    <property type="nucleotide sequence ID" value="XM_015754064.2"/>
</dbReference>
<keyword evidence="2 10" id="KW-0645">Protease</keyword>
<name>A0AAJ7CFU8_CEPCN</name>
<dbReference type="PANTHER" id="PTHR47966">
    <property type="entry name" value="BETA-SITE APP-CLEAVING ENZYME, ISOFORM A-RELATED"/>
    <property type="match status" value="1"/>
</dbReference>
<dbReference type="FunFam" id="2.40.70.10:FF:000009">
    <property type="entry name" value="Aspartic proteinase A1"/>
    <property type="match status" value="1"/>
</dbReference>
<dbReference type="GO" id="GO:0004190">
    <property type="term" value="F:aspartic-type endopeptidase activity"/>
    <property type="evidence" value="ECO:0007669"/>
    <property type="project" value="UniProtKB-KW"/>
</dbReference>
<keyword evidence="5 10" id="KW-0378">Hydrolase</keyword>
<dbReference type="InterPro" id="IPR021109">
    <property type="entry name" value="Peptidase_aspartic_dom_sf"/>
</dbReference>
<evidence type="ECO:0000256" key="1">
    <source>
        <dbReference type="ARBA" id="ARBA00007447"/>
    </source>
</evidence>
<dbReference type="GeneID" id="107274682"/>
<dbReference type="PROSITE" id="PS51767">
    <property type="entry name" value="PEPTIDASE_A1"/>
    <property type="match status" value="1"/>
</dbReference>
<evidence type="ECO:0000256" key="6">
    <source>
        <dbReference type="ARBA" id="ARBA00023157"/>
    </source>
</evidence>
<evidence type="ECO:0000259" key="12">
    <source>
        <dbReference type="PROSITE" id="PS51767"/>
    </source>
</evidence>
<feature type="signal peptide" evidence="11">
    <location>
        <begin position="1"/>
        <end position="17"/>
    </location>
</feature>
<accession>A0AAJ7CFU8</accession>
<dbReference type="InterPro" id="IPR001969">
    <property type="entry name" value="Aspartic_peptidase_AS"/>
</dbReference>
<dbReference type="AlphaFoldDB" id="A0AAJ7CFU8"/>
<evidence type="ECO:0000256" key="8">
    <source>
        <dbReference type="PIRSR" id="PIRSR601461-1"/>
    </source>
</evidence>
<feature type="disulfide bond" evidence="9">
    <location>
        <begin position="259"/>
        <end position="263"/>
    </location>
</feature>
<feature type="disulfide bond" evidence="9">
    <location>
        <begin position="302"/>
        <end position="339"/>
    </location>
</feature>
<dbReference type="RefSeq" id="XP_015609549.1">
    <property type="nucleotide sequence ID" value="XM_015754063.2"/>
</dbReference>
<evidence type="ECO:0000256" key="9">
    <source>
        <dbReference type="PIRSR" id="PIRSR601461-2"/>
    </source>
</evidence>
<feature type="active site" evidence="8">
    <location>
        <position position="82"/>
    </location>
</feature>
<feature type="active site" evidence="8">
    <location>
        <position position="268"/>
    </location>
</feature>
<evidence type="ECO:0000313" key="13">
    <source>
        <dbReference type="Proteomes" id="UP000694920"/>
    </source>
</evidence>
<evidence type="ECO:0000256" key="2">
    <source>
        <dbReference type="ARBA" id="ARBA00022670"/>
    </source>
</evidence>
<evidence type="ECO:0000256" key="7">
    <source>
        <dbReference type="ARBA" id="ARBA00023180"/>
    </source>
</evidence>
<feature type="domain" description="Peptidase A1" evidence="12">
    <location>
        <begin position="64"/>
        <end position="380"/>
    </location>
</feature>
<dbReference type="PRINTS" id="PR00792">
    <property type="entry name" value="PEPSIN"/>
</dbReference>
<dbReference type="PANTHER" id="PTHR47966:SF51">
    <property type="entry name" value="BETA-SITE APP-CLEAVING ENZYME, ISOFORM A-RELATED"/>
    <property type="match status" value="1"/>
</dbReference>
<evidence type="ECO:0000256" key="3">
    <source>
        <dbReference type="ARBA" id="ARBA00022729"/>
    </source>
</evidence>
<organism evidence="13 15">
    <name type="scientific">Cephus cinctus</name>
    <name type="common">Wheat stem sawfly</name>
    <dbReference type="NCBI Taxonomy" id="211228"/>
    <lineage>
        <taxon>Eukaryota</taxon>
        <taxon>Metazoa</taxon>
        <taxon>Ecdysozoa</taxon>
        <taxon>Arthropoda</taxon>
        <taxon>Hexapoda</taxon>
        <taxon>Insecta</taxon>
        <taxon>Pterygota</taxon>
        <taxon>Neoptera</taxon>
        <taxon>Endopterygota</taxon>
        <taxon>Hymenoptera</taxon>
        <taxon>Cephoidea</taxon>
        <taxon>Cephidae</taxon>
        <taxon>Cephus</taxon>
    </lineage>
</organism>
<dbReference type="SUPFAM" id="SSF50630">
    <property type="entry name" value="Acid proteases"/>
    <property type="match status" value="1"/>
</dbReference>
<dbReference type="GO" id="GO:0005764">
    <property type="term" value="C:lysosome"/>
    <property type="evidence" value="ECO:0007669"/>
    <property type="project" value="TreeGrafter"/>
</dbReference>